<organism evidence="1">
    <name type="scientific">gut metagenome</name>
    <dbReference type="NCBI Taxonomy" id="749906"/>
    <lineage>
        <taxon>unclassified sequences</taxon>
        <taxon>metagenomes</taxon>
        <taxon>organismal metagenomes</taxon>
    </lineage>
</organism>
<evidence type="ECO:0000313" key="1">
    <source>
        <dbReference type="EMBL" id="EJX06000.1"/>
    </source>
</evidence>
<reference evidence="1" key="1">
    <citation type="journal article" date="2012" name="PLoS ONE">
        <title>Gene sets for utilization of primary and secondary nutrition supplies in the distal gut of endangered iberian lynx.</title>
        <authorList>
            <person name="Alcaide M."/>
            <person name="Messina E."/>
            <person name="Richter M."/>
            <person name="Bargiela R."/>
            <person name="Peplies J."/>
            <person name="Huws S.A."/>
            <person name="Newbold C.J."/>
            <person name="Golyshin P.N."/>
            <person name="Simon M.A."/>
            <person name="Lopez G."/>
            <person name="Yakimov M.M."/>
            <person name="Ferrer M."/>
        </authorList>
    </citation>
    <scope>NUCLEOTIDE SEQUENCE</scope>
</reference>
<comment type="caution">
    <text evidence="1">The sequence shown here is derived from an EMBL/GenBank/DDBJ whole genome shotgun (WGS) entry which is preliminary data.</text>
</comment>
<proteinExistence type="predicted"/>
<dbReference type="EMBL" id="AMCI01001300">
    <property type="protein sequence ID" value="EJX06000.1"/>
    <property type="molecule type" value="Genomic_DNA"/>
</dbReference>
<name>J9GYQ7_9ZZZZ</name>
<sequence>MRSSSFLRLRLGGWAVPSCHDSQGSKCCVDFIKNELINGQRIAPCHSCSYRRSLSVTCPVQWSRKSFLGCLLVAL</sequence>
<dbReference type="AlphaFoldDB" id="J9GYQ7"/>
<protein>
    <submittedName>
        <fullName evidence="1">Uncharacterized protein</fullName>
    </submittedName>
</protein>
<gene>
    <name evidence="1" type="ORF">EVA_05892</name>
</gene>
<accession>J9GYQ7</accession>